<feature type="signal peptide" evidence="3">
    <location>
        <begin position="1"/>
        <end position="22"/>
    </location>
</feature>
<dbReference type="Proteomes" id="UP000248198">
    <property type="component" value="Unassembled WGS sequence"/>
</dbReference>
<sequence>MIKQIKPLLLLLFVVVSLNSMAQDDSTAYQLQRVKINTLLAQRSAKFGQYEQSLNARTGIFGFQTKNDIKNSNEILRQIALNDNNIFRELKVLMEYKDVQVQQVQNTALINNDRIQRYMLAIKKLQDKNQQLKQEAEKQQGQTRIWQYVTAFLVLLLLSAVYILWMKIKKIRR</sequence>
<proteinExistence type="predicted"/>
<accession>A0A318UNV0</accession>
<keyword evidence="2" id="KW-0812">Transmembrane</keyword>
<evidence type="ECO:0000256" key="3">
    <source>
        <dbReference type="SAM" id="SignalP"/>
    </source>
</evidence>
<dbReference type="OrthoDB" id="713774at2"/>
<dbReference type="AlphaFoldDB" id="A0A318UNV0"/>
<keyword evidence="3" id="KW-0732">Signal</keyword>
<evidence type="ECO:0000313" key="4">
    <source>
        <dbReference type="EMBL" id="PYF76768.1"/>
    </source>
</evidence>
<feature type="transmembrane region" description="Helical" evidence="2">
    <location>
        <begin position="145"/>
        <end position="165"/>
    </location>
</feature>
<evidence type="ECO:0000256" key="2">
    <source>
        <dbReference type="SAM" id="Phobius"/>
    </source>
</evidence>
<feature type="chain" id="PRO_5016301183" evidence="3">
    <location>
        <begin position="23"/>
        <end position="173"/>
    </location>
</feature>
<comment type="caution">
    <text evidence="4">The sequence shown here is derived from an EMBL/GenBank/DDBJ whole genome shotgun (WGS) entry which is preliminary data.</text>
</comment>
<evidence type="ECO:0000256" key="1">
    <source>
        <dbReference type="SAM" id="Coils"/>
    </source>
</evidence>
<keyword evidence="2" id="KW-0472">Membrane</keyword>
<reference evidence="4 5" key="1">
    <citation type="submission" date="2018-06" db="EMBL/GenBank/DDBJ databases">
        <title>Genomic Encyclopedia of Archaeal and Bacterial Type Strains, Phase II (KMG-II): from individual species to whole genera.</title>
        <authorList>
            <person name="Goeker M."/>
        </authorList>
    </citation>
    <scope>NUCLEOTIDE SEQUENCE [LARGE SCALE GENOMIC DNA]</scope>
    <source>
        <strain evidence="4 5">DSM 27372</strain>
    </source>
</reference>
<organism evidence="4 5">
    <name type="scientific">Pedobacter nutrimenti</name>
    <dbReference type="NCBI Taxonomy" id="1241337"/>
    <lineage>
        <taxon>Bacteria</taxon>
        <taxon>Pseudomonadati</taxon>
        <taxon>Bacteroidota</taxon>
        <taxon>Sphingobacteriia</taxon>
        <taxon>Sphingobacteriales</taxon>
        <taxon>Sphingobacteriaceae</taxon>
        <taxon>Pedobacter</taxon>
    </lineage>
</organism>
<gene>
    <name evidence="4" type="ORF">B0O44_101241</name>
</gene>
<protein>
    <submittedName>
        <fullName evidence="4">Uncharacterized protein</fullName>
    </submittedName>
</protein>
<evidence type="ECO:0000313" key="5">
    <source>
        <dbReference type="Proteomes" id="UP000248198"/>
    </source>
</evidence>
<dbReference type="RefSeq" id="WP_110826876.1">
    <property type="nucleotide sequence ID" value="NZ_QKLU01000001.1"/>
</dbReference>
<keyword evidence="1" id="KW-0175">Coiled coil</keyword>
<name>A0A318UNV0_9SPHI</name>
<keyword evidence="2" id="KW-1133">Transmembrane helix</keyword>
<keyword evidence="5" id="KW-1185">Reference proteome</keyword>
<dbReference type="EMBL" id="QKLU01000001">
    <property type="protein sequence ID" value="PYF76768.1"/>
    <property type="molecule type" value="Genomic_DNA"/>
</dbReference>
<feature type="coiled-coil region" evidence="1">
    <location>
        <begin position="115"/>
        <end position="142"/>
    </location>
</feature>